<evidence type="ECO:0000313" key="2">
    <source>
        <dbReference type="Proteomes" id="UP000770661"/>
    </source>
</evidence>
<dbReference type="EMBL" id="JACEEZ010005307">
    <property type="protein sequence ID" value="KAG0725742.1"/>
    <property type="molecule type" value="Genomic_DNA"/>
</dbReference>
<proteinExistence type="predicted"/>
<reference evidence="1" key="1">
    <citation type="submission" date="2020-07" db="EMBL/GenBank/DDBJ databases">
        <title>The High-quality genome of the commercially important snow crab, Chionoecetes opilio.</title>
        <authorList>
            <person name="Jeong J.-H."/>
            <person name="Ryu S."/>
        </authorList>
    </citation>
    <scope>NUCLEOTIDE SEQUENCE</scope>
    <source>
        <strain evidence="1">MADBK_172401_WGS</strain>
        <tissue evidence="1">Digestive gland</tissue>
    </source>
</reference>
<dbReference type="AlphaFoldDB" id="A0A8J4YEE2"/>
<sequence>MLPRPYVEAPHIREGGVLSNAVLGLVSKTSLPCRGNWLPFAGQDPERVQSSHKPNCGQLLKRSPLDVPGDPPAQSPVGLMLSRQGLRGLLFDMTWGVLPCGFPPGHKGHPGSLWLGVFPRRPPCHPPVEGPAMPGPTRQYPGRLQGVLLFRERGIRVKGDLQV</sequence>
<accession>A0A8J4YEE2</accession>
<keyword evidence="2" id="KW-1185">Reference proteome</keyword>
<gene>
    <name evidence="1" type="ORF">GWK47_038034</name>
</gene>
<comment type="caution">
    <text evidence="1">The sequence shown here is derived from an EMBL/GenBank/DDBJ whole genome shotgun (WGS) entry which is preliminary data.</text>
</comment>
<organism evidence="1 2">
    <name type="scientific">Chionoecetes opilio</name>
    <name type="common">Atlantic snow crab</name>
    <name type="synonym">Cancer opilio</name>
    <dbReference type="NCBI Taxonomy" id="41210"/>
    <lineage>
        <taxon>Eukaryota</taxon>
        <taxon>Metazoa</taxon>
        <taxon>Ecdysozoa</taxon>
        <taxon>Arthropoda</taxon>
        <taxon>Crustacea</taxon>
        <taxon>Multicrustacea</taxon>
        <taxon>Malacostraca</taxon>
        <taxon>Eumalacostraca</taxon>
        <taxon>Eucarida</taxon>
        <taxon>Decapoda</taxon>
        <taxon>Pleocyemata</taxon>
        <taxon>Brachyura</taxon>
        <taxon>Eubrachyura</taxon>
        <taxon>Majoidea</taxon>
        <taxon>Majidae</taxon>
        <taxon>Chionoecetes</taxon>
    </lineage>
</organism>
<name>A0A8J4YEE2_CHIOP</name>
<protein>
    <submittedName>
        <fullName evidence="1">Uncharacterized protein</fullName>
    </submittedName>
</protein>
<dbReference type="Proteomes" id="UP000770661">
    <property type="component" value="Unassembled WGS sequence"/>
</dbReference>
<evidence type="ECO:0000313" key="1">
    <source>
        <dbReference type="EMBL" id="KAG0725742.1"/>
    </source>
</evidence>